<keyword evidence="3" id="KW-1185">Reference proteome</keyword>
<gene>
    <name evidence="2" type="ORF">O0S08_40275</name>
</gene>
<evidence type="ECO:0000256" key="1">
    <source>
        <dbReference type="SAM" id="MobiDB-lite"/>
    </source>
</evidence>
<dbReference type="Proteomes" id="UP001164459">
    <property type="component" value="Chromosome"/>
</dbReference>
<proteinExistence type="predicted"/>
<organism evidence="2 3">
    <name type="scientific">Nannocystis punicea</name>
    <dbReference type="NCBI Taxonomy" id="2995304"/>
    <lineage>
        <taxon>Bacteria</taxon>
        <taxon>Pseudomonadati</taxon>
        <taxon>Myxococcota</taxon>
        <taxon>Polyangia</taxon>
        <taxon>Nannocystales</taxon>
        <taxon>Nannocystaceae</taxon>
        <taxon>Nannocystis</taxon>
    </lineage>
</organism>
<dbReference type="RefSeq" id="WP_269034805.1">
    <property type="nucleotide sequence ID" value="NZ_CP114040.1"/>
</dbReference>
<feature type="compositionally biased region" description="Acidic residues" evidence="1">
    <location>
        <begin position="38"/>
        <end position="49"/>
    </location>
</feature>
<dbReference type="EMBL" id="CP114040">
    <property type="protein sequence ID" value="WAS92457.1"/>
    <property type="molecule type" value="Genomic_DNA"/>
</dbReference>
<feature type="compositionally biased region" description="Polar residues" evidence="1">
    <location>
        <begin position="23"/>
        <end position="37"/>
    </location>
</feature>
<evidence type="ECO:0008006" key="4">
    <source>
        <dbReference type="Google" id="ProtNLM"/>
    </source>
</evidence>
<evidence type="ECO:0000313" key="2">
    <source>
        <dbReference type="EMBL" id="WAS92457.1"/>
    </source>
</evidence>
<reference evidence="2" key="1">
    <citation type="submission" date="2022-11" db="EMBL/GenBank/DDBJ databases">
        <title>Minimal conservation of predation-associated metabolite biosynthetic gene clusters underscores biosynthetic potential of Myxococcota including descriptions for ten novel species: Archangium lansinium sp. nov., Myxococcus landrumus sp. nov., Nannocystis bai.</title>
        <authorList>
            <person name="Ahearne A."/>
            <person name="Stevens C."/>
            <person name="Dowd S."/>
        </authorList>
    </citation>
    <scope>NUCLEOTIDE SEQUENCE</scope>
    <source>
        <strain evidence="2">Fl3</strain>
    </source>
</reference>
<name>A0ABY7GZP0_9BACT</name>
<accession>A0ABY7GZP0</accession>
<evidence type="ECO:0000313" key="3">
    <source>
        <dbReference type="Proteomes" id="UP001164459"/>
    </source>
</evidence>
<sequence length="262" mass="27491">MTFHGLNFRVVAALCCGVLACSTSKGGSSETTPQETEGATEGEPTDTGDEPTAGDTDGEPPAACEESDPAVSAEFEVEIDGAASYHEIDLPCTVDEVVTEAGKAITRLTCDEGGTSRAVVLSLPAAPEGDVAWAAGDSVQLASRSEDLDVTSEKELELRGADDALLVAGFWPIPTVNAKVIAPITIGLTMACGPEELQGTPRSFQLDFTLAEQSLTLFSGHRGELVIDAAESFAIDVDTAIYNDCCHWTESFSMLIRRVKTA</sequence>
<protein>
    <recommendedName>
        <fullName evidence="4">Lipoprotein</fullName>
    </recommendedName>
</protein>
<feature type="region of interest" description="Disordered" evidence="1">
    <location>
        <begin position="23"/>
        <end position="70"/>
    </location>
</feature>